<reference evidence="1 2" key="2">
    <citation type="journal article" date="2016" name="Int. J. Syst. Evol. Microbiol.">
        <title>Paenibacillus bovis sp. nov., isolated from raw yak (Bos grunniens) milk.</title>
        <authorList>
            <person name="Gao C."/>
            <person name="Han J."/>
            <person name="Liu Z."/>
            <person name="Xu X."/>
            <person name="Hang F."/>
            <person name="Wu Z."/>
        </authorList>
    </citation>
    <scope>NUCLEOTIDE SEQUENCE [LARGE SCALE GENOMIC DNA]</scope>
    <source>
        <strain evidence="1 2">BD3526</strain>
    </source>
</reference>
<dbReference type="EMBL" id="CP013023">
    <property type="protein sequence ID" value="ANF96678.1"/>
    <property type="molecule type" value="Genomic_DNA"/>
</dbReference>
<gene>
    <name evidence="1" type="ORF">AR543_12095</name>
</gene>
<accession>A0A172ZGF1</accession>
<evidence type="ECO:0000313" key="2">
    <source>
        <dbReference type="Proteomes" id="UP000078148"/>
    </source>
</evidence>
<dbReference type="Pfam" id="PF18934">
    <property type="entry name" value="DUF5682"/>
    <property type="match status" value="1"/>
</dbReference>
<proteinExistence type="predicted"/>
<organism evidence="1 2">
    <name type="scientific">Paenibacillus bovis</name>
    <dbReference type="NCBI Taxonomy" id="1616788"/>
    <lineage>
        <taxon>Bacteria</taxon>
        <taxon>Bacillati</taxon>
        <taxon>Bacillota</taxon>
        <taxon>Bacilli</taxon>
        <taxon>Bacillales</taxon>
        <taxon>Paenibacillaceae</taxon>
        <taxon>Paenibacillus</taxon>
    </lineage>
</organism>
<evidence type="ECO:0000313" key="1">
    <source>
        <dbReference type="EMBL" id="ANF96678.1"/>
    </source>
</evidence>
<dbReference type="STRING" id="1616788.AR543_12095"/>
<reference evidence="2" key="1">
    <citation type="submission" date="2015-10" db="EMBL/GenBank/DDBJ databases">
        <title>Genome of Paenibacillus bovis sp. nov.</title>
        <authorList>
            <person name="Wu Z."/>
            <person name="Gao C."/>
            <person name="Liu Z."/>
            <person name="Zheng H."/>
        </authorList>
    </citation>
    <scope>NUCLEOTIDE SEQUENCE [LARGE SCALE GENOMIC DNA]</scope>
    <source>
        <strain evidence="2">BD3526</strain>
    </source>
</reference>
<dbReference type="AlphaFoldDB" id="A0A172ZGF1"/>
<keyword evidence="2" id="KW-1185">Reference proteome</keyword>
<dbReference type="RefSeq" id="WP_060534742.1">
    <property type="nucleotide sequence ID" value="NZ_CP013023.1"/>
</dbReference>
<dbReference type="InterPro" id="IPR043737">
    <property type="entry name" value="DUF5682"/>
</dbReference>
<dbReference type="OrthoDB" id="9768066at2"/>
<name>A0A172ZGF1_9BACL</name>
<dbReference type="KEGG" id="pbv:AR543_12095"/>
<protein>
    <recommendedName>
        <fullName evidence="3">4-aminobutyrate aminotransferase</fullName>
    </recommendedName>
</protein>
<dbReference type="Proteomes" id="UP000078148">
    <property type="component" value="Chromosome"/>
</dbReference>
<sequence length="803" mass="91517">MDRLIPQEAAEQAELQQLFAQQVYNKQKQVVHFPIRHHSPACSYHLLQVINDYQPQIILIEGPISGNALIPILADERTEAPVSLYYTYETNEEKAAFYFPLLDYSPEYAAIRQAAKLGIPAQFIDLNDRPLPREKVTERPAEESAEQVSYQDEKLLTGSSFISRLCRRLNCRSFDELWEKMFELGVAQQRTEDFMRSVFVYCSLSRFCYSRDELEQEGTLAREQHMRERILVAKAQYERILVITGGFHTYGLLEIPANNLPSDVPHIVKPAEYREQIYPMVYTFEEADRLNGYASGMPYVGYYAEIWKRLQQNSKASAYEQTAIHMLSRLMRVLRKQQEEISTSDAIEAYGMVQGLAILRGKPEGGVYELVDSVVSTFIKGEHTLASGQSLEELSRMLTGNRIGTVAPNTFTVPIVEDFRRLAAECKLQISTTGRHRKVLELYSKPLHRQTSRLLHCMVFLETEFGALESGPDWVAYRDVNLMRETWSYTYSSYTEARLIENSIHGGTIREAAAHRAEERIRQLPAHHSEEAASWLLRVLLMGLEDSADRLFEQVGRALRQDGSFLSLSRTVAILERIYEHRRLLGLHRESVLLELLQEAYHNTLAKITGLQHIHQDEQSQVIQALKQLYMLAESADGTFASEPLVDRLSELLSVSDLPPGLEGVCMAILSRIDGRDPAEITRRARAYMQGTPEQMLHTASYLQGVFAAARDVLLYDNALVDDLNTLLSRLPHEDFLRMIPELRLAFTFFTPAEIDRIADRVGSLFEKGSGSLAGSAVDETILQQSAALDRAIREELSRWRLI</sequence>
<evidence type="ECO:0008006" key="3">
    <source>
        <dbReference type="Google" id="ProtNLM"/>
    </source>
</evidence>